<organism evidence="1">
    <name type="scientific">Arthrobacter saudimassiliensis</name>
    <dbReference type="NCBI Taxonomy" id="1461584"/>
    <lineage>
        <taxon>Bacteria</taxon>
        <taxon>Bacillati</taxon>
        <taxon>Actinomycetota</taxon>
        <taxon>Actinomycetes</taxon>
        <taxon>Micrococcales</taxon>
        <taxon>Micrococcaceae</taxon>
        <taxon>Arthrobacter</taxon>
    </lineage>
</organism>
<dbReference type="PATRIC" id="fig|1461584.3.peg.1283"/>
<evidence type="ECO:0000313" key="1">
    <source>
        <dbReference type="EMBL" id="CEA07966.1"/>
    </source>
</evidence>
<proteinExistence type="predicted"/>
<reference evidence="1" key="1">
    <citation type="submission" date="2014-07" db="EMBL/GenBank/DDBJ databases">
        <authorList>
            <person name="Urmite Genomes Urmite Genomes"/>
        </authorList>
    </citation>
    <scope>NUCLEOTIDE SEQUENCE</scope>
    <source>
        <strain evidence="1">11W110_air</strain>
    </source>
</reference>
<sequence length="80" mass="8476">MMEKLAIAIDEAKVKFKDEAAQIPAEAVSITRDGKEVANNGELAAHRQDLVLVDGEWLIAFPADAEPSASPSPSATATKK</sequence>
<dbReference type="AlphaFoldDB" id="A0A078MT40"/>
<gene>
    <name evidence="1" type="ORF">BN1051_01300</name>
</gene>
<name>A0A078MT40_9MICC</name>
<dbReference type="EMBL" id="LN483070">
    <property type="protein sequence ID" value="CEA07966.1"/>
    <property type="molecule type" value="Genomic_DNA"/>
</dbReference>
<protein>
    <submittedName>
        <fullName evidence="1">Uncharacterized protein</fullName>
    </submittedName>
</protein>
<accession>A0A078MT40</accession>